<dbReference type="Pfam" id="PF01066">
    <property type="entry name" value="CDP-OH_P_transf"/>
    <property type="match status" value="1"/>
</dbReference>
<comment type="caution">
    <text evidence="2">The sequence shown here is derived from an EMBL/GenBank/DDBJ whole genome shotgun (WGS) entry which is preliminary data.</text>
</comment>
<accession>W2C795</accession>
<keyword evidence="2" id="KW-0808">Transferase</keyword>
<evidence type="ECO:0000313" key="3">
    <source>
        <dbReference type="Proteomes" id="UP000018837"/>
    </source>
</evidence>
<feature type="transmembrane region" description="Helical" evidence="1">
    <location>
        <begin position="242"/>
        <end position="263"/>
    </location>
</feature>
<keyword evidence="1" id="KW-1133">Transmembrane helix</keyword>
<organism evidence="2 3">
    <name type="scientific">Tannerella sp. oral taxon BU063 isolate Cell 2</name>
    <dbReference type="NCBI Taxonomy" id="1411148"/>
    <lineage>
        <taxon>Bacteria</taxon>
        <taxon>Pseudomonadati</taxon>
        <taxon>Bacteroidota</taxon>
        <taxon>Bacteroidia</taxon>
        <taxon>Bacteroidales</taxon>
        <taxon>Tannerellaceae</taxon>
        <taxon>Tannerella</taxon>
    </lineage>
</organism>
<evidence type="ECO:0000256" key="1">
    <source>
        <dbReference type="SAM" id="Phobius"/>
    </source>
</evidence>
<name>W2C795_9BACT</name>
<dbReference type="GO" id="GO:0016020">
    <property type="term" value="C:membrane"/>
    <property type="evidence" value="ECO:0007669"/>
    <property type="project" value="InterPro"/>
</dbReference>
<reference evidence="2 3" key="1">
    <citation type="submission" date="2013-11" db="EMBL/GenBank/DDBJ databases">
        <title>Single cell genomics of uncultured Tannerella BU063 (oral taxon 286).</title>
        <authorList>
            <person name="Beall C.J."/>
            <person name="Campbell A.G."/>
            <person name="Griffen A.L."/>
            <person name="Podar M."/>
            <person name="Leys E.J."/>
        </authorList>
    </citation>
    <scope>NUCLEOTIDE SEQUENCE [LARGE SCALE GENOMIC DNA]</scope>
    <source>
        <strain evidence="2">Cell 2</strain>
    </source>
</reference>
<dbReference type="InterPro" id="IPR043130">
    <property type="entry name" value="CDP-OH_PTrfase_TM_dom"/>
</dbReference>
<evidence type="ECO:0000313" key="2">
    <source>
        <dbReference type="EMBL" id="ETK02913.1"/>
    </source>
</evidence>
<feature type="transmembrane region" description="Helical" evidence="1">
    <location>
        <begin position="269"/>
        <end position="288"/>
    </location>
</feature>
<keyword evidence="1" id="KW-0812">Transmembrane</keyword>
<protein>
    <submittedName>
        <fullName evidence="2">CDP-alcohol phosphatidyltransferase</fullName>
    </submittedName>
</protein>
<feature type="transmembrane region" description="Helical" evidence="1">
    <location>
        <begin position="68"/>
        <end position="85"/>
    </location>
</feature>
<dbReference type="EMBL" id="AYUF01000286">
    <property type="protein sequence ID" value="ETK02913.1"/>
    <property type="molecule type" value="Genomic_DNA"/>
</dbReference>
<gene>
    <name evidence="2" type="ORF">N425_01755</name>
</gene>
<dbReference type="GO" id="GO:0016780">
    <property type="term" value="F:phosphotransferase activity, for other substituted phosphate groups"/>
    <property type="evidence" value="ECO:0007669"/>
    <property type="project" value="InterPro"/>
</dbReference>
<dbReference type="GO" id="GO:0008654">
    <property type="term" value="P:phospholipid biosynthetic process"/>
    <property type="evidence" value="ECO:0007669"/>
    <property type="project" value="InterPro"/>
</dbReference>
<sequence length="308" mass="35584">MSDKSFEASLKSIETENLIDLYFYRPIGYRLARMLQHTGVTPNMVTILSIFVGAGTGYLFYFTGRPEYTVAGILLLIVANILDCVDGQLARLTGIKSEIGRILDGMAGDIWFTLIYVGLALRLTHLYGSGWFFVPAVASGLSHLLQAGITDYYKTLHLYFVSKEKGREFHSIDQVKAQQRAMKSRTNRAFFALYEVYTRVQEFWTPALQRMLRTLQARYGDDIPEPLRQAFRSRSRHLMTHFIDFMTFNGRTVVLFLVMLLSIRWSGIVWIYFVYEIVVLNAILLLSVHRHEQICRDIITLDERSRHE</sequence>
<keyword evidence="1" id="KW-0472">Membrane</keyword>
<dbReference type="Proteomes" id="UP000018837">
    <property type="component" value="Unassembled WGS sequence"/>
</dbReference>
<proteinExistence type="predicted"/>
<dbReference type="PATRIC" id="fig|1411148.3.peg.139"/>
<dbReference type="InterPro" id="IPR000462">
    <property type="entry name" value="CDP-OH_P_trans"/>
</dbReference>
<feature type="transmembrane region" description="Helical" evidence="1">
    <location>
        <begin position="106"/>
        <end position="125"/>
    </location>
</feature>
<feature type="transmembrane region" description="Helical" evidence="1">
    <location>
        <begin position="40"/>
        <end position="62"/>
    </location>
</feature>
<dbReference type="Gene3D" id="1.20.120.1760">
    <property type="match status" value="1"/>
</dbReference>
<dbReference type="AlphaFoldDB" id="W2C795"/>